<feature type="domain" description="ABM" evidence="1">
    <location>
        <begin position="20"/>
        <end position="112"/>
    </location>
</feature>
<sequence>MVSSVSQLPPAEDITSHGNLVVNAFVFPNDGSEDEVGRLILNVKKHADSDKEPGCLQFTVARSYTTEGVTFAVWEIYTSHEAFLQHLQSEEFKTLRAVGDKLVKTPPDIKYFYETTDKSV</sequence>
<name>A0AAV5AC56_9AGAM</name>
<protein>
    <recommendedName>
        <fullName evidence="1">ABM domain-containing protein</fullName>
    </recommendedName>
</protein>
<dbReference type="AlphaFoldDB" id="A0AAV5AC56"/>
<dbReference type="InterPro" id="IPR007138">
    <property type="entry name" value="ABM_dom"/>
</dbReference>
<dbReference type="Proteomes" id="UP001050691">
    <property type="component" value="Unassembled WGS sequence"/>
</dbReference>
<comment type="caution">
    <text evidence="2">The sequence shown here is derived from an EMBL/GenBank/DDBJ whole genome shotgun (WGS) entry which is preliminary data.</text>
</comment>
<reference evidence="2" key="1">
    <citation type="submission" date="2021-10" db="EMBL/GenBank/DDBJ databases">
        <title>De novo Genome Assembly of Clathrus columnatus (Basidiomycota, Fungi) Using Illumina and Nanopore Sequence Data.</title>
        <authorList>
            <person name="Ogiso-Tanaka E."/>
            <person name="Itagaki H."/>
            <person name="Hosoya T."/>
            <person name="Hosaka K."/>
        </authorList>
    </citation>
    <scope>NUCLEOTIDE SEQUENCE</scope>
    <source>
        <strain evidence="2">MO-923</strain>
    </source>
</reference>
<accession>A0AAV5AC56</accession>
<evidence type="ECO:0000259" key="1">
    <source>
        <dbReference type="PROSITE" id="PS51725"/>
    </source>
</evidence>
<dbReference type="SUPFAM" id="SSF54909">
    <property type="entry name" value="Dimeric alpha+beta barrel"/>
    <property type="match status" value="1"/>
</dbReference>
<dbReference type="EMBL" id="BPWL01000005">
    <property type="protein sequence ID" value="GJJ10299.1"/>
    <property type="molecule type" value="Genomic_DNA"/>
</dbReference>
<gene>
    <name evidence="2" type="ORF">Clacol_004525</name>
</gene>
<organism evidence="2 3">
    <name type="scientific">Clathrus columnatus</name>
    <dbReference type="NCBI Taxonomy" id="1419009"/>
    <lineage>
        <taxon>Eukaryota</taxon>
        <taxon>Fungi</taxon>
        <taxon>Dikarya</taxon>
        <taxon>Basidiomycota</taxon>
        <taxon>Agaricomycotina</taxon>
        <taxon>Agaricomycetes</taxon>
        <taxon>Phallomycetidae</taxon>
        <taxon>Phallales</taxon>
        <taxon>Clathraceae</taxon>
        <taxon>Clathrus</taxon>
    </lineage>
</organism>
<proteinExistence type="predicted"/>
<evidence type="ECO:0000313" key="2">
    <source>
        <dbReference type="EMBL" id="GJJ10299.1"/>
    </source>
</evidence>
<dbReference type="InterPro" id="IPR011008">
    <property type="entry name" value="Dimeric_a/b-barrel"/>
</dbReference>
<dbReference type="PROSITE" id="PS51725">
    <property type="entry name" value="ABM"/>
    <property type="match status" value="1"/>
</dbReference>
<evidence type="ECO:0000313" key="3">
    <source>
        <dbReference type="Proteomes" id="UP001050691"/>
    </source>
</evidence>
<keyword evidence="3" id="KW-1185">Reference proteome</keyword>
<dbReference type="Gene3D" id="3.30.70.100">
    <property type="match status" value="1"/>
</dbReference>
<dbReference type="Pfam" id="PF03992">
    <property type="entry name" value="ABM"/>
    <property type="match status" value="1"/>
</dbReference>